<evidence type="ECO:0000259" key="7">
    <source>
        <dbReference type="PROSITE" id="PS51012"/>
    </source>
</evidence>
<dbReference type="Pfam" id="PF01061">
    <property type="entry name" value="ABC2_membrane"/>
    <property type="match status" value="1"/>
</dbReference>
<dbReference type="InterPro" id="IPR047817">
    <property type="entry name" value="ABC2_TM_bact-type"/>
</dbReference>
<sequence length="294" mass="31477">MTDTRTDTSNKTDTSSDAGRAVVIEPALSVPSAAASALRPASPLRAVRHSIALARRGLLKTWRTPEALLDVTLQPIMFLLLFVYLFGGAITGSTHDYLQYVLPGVLVQSVLFGSVAIGVNLNTDITKGVFDRFRSLPIARSAPLIGAVLADVIRYVILTVVLLVTGYLMGFRVHTDLAEAVAACVLAIGFALCLCWVSVTIGMFARTPGAVQGILFLAMFPLTFGSNVFVQSSTLPGWLQAFVKVNPATHLTSAVRGLMLGGPVASSVLWTLAWMAGILAVFFPLALRNYRRRA</sequence>
<dbReference type="InterPro" id="IPR000412">
    <property type="entry name" value="ABC_2_transport"/>
</dbReference>
<keyword evidence="5" id="KW-0046">Antibiotic resistance</keyword>
<reference evidence="9" key="1">
    <citation type="submission" date="2023-07" db="EMBL/GenBank/DDBJ databases">
        <title>30 novel species of actinomycetes from the DSMZ collection.</title>
        <authorList>
            <person name="Nouioui I."/>
        </authorList>
    </citation>
    <scope>NUCLEOTIDE SEQUENCE [LARGE SCALE GENOMIC DNA]</scope>
    <source>
        <strain evidence="9">DSM 44399</strain>
    </source>
</reference>
<protein>
    <recommendedName>
        <fullName evidence="6">Transport permease protein</fullName>
    </recommendedName>
</protein>
<evidence type="ECO:0000313" key="9">
    <source>
        <dbReference type="Proteomes" id="UP001183176"/>
    </source>
</evidence>
<dbReference type="InterPro" id="IPR013525">
    <property type="entry name" value="ABC2_TM"/>
</dbReference>
<comment type="caution">
    <text evidence="8">The sequence shown here is derived from an EMBL/GenBank/DDBJ whole genome shotgun (WGS) entry which is preliminary data.</text>
</comment>
<keyword evidence="9" id="KW-1185">Reference proteome</keyword>
<accession>A0ABU2J9G8</accession>
<proteinExistence type="inferred from homology"/>
<feature type="transmembrane region" description="Helical" evidence="6">
    <location>
        <begin position="180"/>
        <end position="204"/>
    </location>
</feature>
<dbReference type="PIRSF" id="PIRSF006648">
    <property type="entry name" value="DrrB"/>
    <property type="match status" value="1"/>
</dbReference>
<keyword evidence="2 6" id="KW-0812">Transmembrane</keyword>
<evidence type="ECO:0000256" key="3">
    <source>
        <dbReference type="ARBA" id="ARBA00022989"/>
    </source>
</evidence>
<feature type="transmembrane region" description="Helical" evidence="6">
    <location>
        <begin position="142"/>
        <end position="168"/>
    </location>
</feature>
<gene>
    <name evidence="8" type="ORF">RM423_09530</name>
</gene>
<organism evidence="8 9">
    <name type="scientific">Jatrophihabitans lederbergiae</name>
    <dbReference type="NCBI Taxonomy" id="3075547"/>
    <lineage>
        <taxon>Bacteria</taxon>
        <taxon>Bacillati</taxon>
        <taxon>Actinomycetota</taxon>
        <taxon>Actinomycetes</taxon>
        <taxon>Jatrophihabitantales</taxon>
        <taxon>Jatrophihabitantaceae</taxon>
        <taxon>Jatrophihabitans</taxon>
    </lineage>
</organism>
<dbReference type="PANTHER" id="PTHR43229">
    <property type="entry name" value="NODULATION PROTEIN J"/>
    <property type="match status" value="1"/>
</dbReference>
<comment type="subcellular location">
    <subcellularLocation>
        <location evidence="6">Cell membrane</location>
        <topology evidence="6">Multi-pass membrane protein</topology>
    </subcellularLocation>
    <subcellularLocation>
        <location evidence="1">Membrane</location>
        <topology evidence="1">Multi-pass membrane protein</topology>
    </subcellularLocation>
</comment>
<evidence type="ECO:0000313" key="8">
    <source>
        <dbReference type="EMBL" id="MDT0261633.1"/>
    </source>
</evidence>
<keyword evidence="4 6" id="KW-0472">Membrane</keyword>
<dbReference type="InterPro" id="IPR051784">
    <property type="entry name" value="Nod_factor_ABC_transporter"/>
</dbReference>
<name>A0ABU2J9G8_9ACTN</name>
<feature type="domain" description="ABC transmembrane type-2" evidence="7">
    <location>
        <begin position="66"/>
        <end position="293"/>
    </location>
</feature>
<feature type="transmembrane region" description="Helical" evidence="6">
    <location>
        <begin position="67"/>
        <end position="91"/>
    </location>
</feature>
<dbReference type="EMBL" id="JAVREH010000009">
    <property type="protein sequence ID" value="MDT0261633.1"/>
    <property type="molecule type" value="Genomic_DNA"/>
</dbReference>
<evidence type="ECO:0000256" key="4">
    <source>
        <dbReference type="ARBA" id="ARBA00023136"/>
    </source>
</evidence>
<keyword evidence="6" id="KW-0813">Transport</keyword>
<feature type="transmembrane region" description="Helical" evidence="6">
    <location>
        <begin position="211"/>
        <end position="230"/>
    </location>
</feature>
<dbReference type="Proteomes" id="UP001183176">
    <property type="component" value="Unassembled WGS sequence"/>
</dbReference>
<evidence type="ECO:0000256" key="1">
    <source>
        <dbReference type="ARBA" id="ARBA00004141"/>
    </source>
</evidence>
<feature type="transmembrane region" description="Helical" evidence="6">
    <location>
        <begin position="268"/>
        <end position="287"/>
    </location>
</feature>
<keyword evidence="6" id="KW-1003">Cell membrane</keyword>
<evidence type="ECO:0000256" key="5">
    <source>
        <dbReference type="ARBA" id="ARBA00023251"/>
    </source>
</evidence>
<comment type="similarity">
    <text evidence="6">Belongs to the ABC-2 integral membrane protein family.</text>
</comment>
<dbReference type="RefSeq" id="WP_311422787.1">
    <property type="nucleotide sequence ID" value="NZ_JAVREH010000009.1"/>
</dbReference>
<evidence type="ECO:0000256" key="2">
    <source>
        <dbReference type="ARBA" id="ARBA00022692"/>
    </source>
</evidence>
<dbReference type="PROSITE" id="PS51012">
    <property type="entry name" value="ABC_TM2"/>
    <property type="match status" value="1"/>
</dbReference>
<feature type="transmembrane region" description="Helical" evidence="6">
    <location>
        <begin position="97"/>
        <end position="121"/>
    </location>
</feature>
<dbReference type="PANTHER" id="PTHR43229:SF2">
    <property type="entry name" value="NODULATION PROTEIN J"/>
    <property type="match status" value="1"/>
</dbReference>
<evidence type="ECO:0000256" key="6">
    <source>
        <dbReference type="RuleBase" id="RU361157"/>
    </source>
</evidence>
<keyword evidence="3 6" id="KW-1133">Transmembrane helix</keyword>